<evidence type="ECO:0000313" key="6">
    <source>
        <dbReference type="Proteomes" id="UP000279833"/>
    </source>
</evidence>
<dbReference type="Gene3D" id="3.90.640.10">
    <property type="entry name" value="Actin, Chain A, domain 4"/>
    <property type="match status" value="1"/>
</dbReference>
<dbReference type="InterPro" id="IPR043129">
    <property type="entry name" value="ATPase_NBD"/>
</dbReference>
<dbReference type="SUPFAM" id="SSF100934">
    <property type="entry name" value="Heat shock protein 70kD (HSP70), C-terminal subdomain"/>
    <property type="match status" value="2"/>
</dbReference>
<dbReference type="WBParaSite" id="SCUD_0001314901-mRNA-1">
    <property type="protein sequence ID" value="SCUD_0001314901-mRNA-1"/>
    <property type="gene ID" value="SCUD_0001314901"/>
</dbReference>
<dbReference type="SUPFAM" id="SSF53067">
    <property type="entry name" value="Actin-like ATPase domain"/>
    <property type="match status" value="2"/>
</dbReference>
<feature type="region of interest" description="Disordered" evidence="4">
    <location>
        <begin position="790"/>
        <end position="847"/>
    </location>
</feature>
<sequence>MAVSVVGFDIGSLTSYIGVARGGGVEVITNEYSERATPTCVAFSGELVLVGTAAKLQQVMNIQNTFTSFTRLLGKCLSDSSVVNERKFITHQVESTRDGRITLSAFLKGQKTPFAPEQILAIQMNKLKEIAETTIGSKVVDVVVNVPTYYTDAERRSVLDATKVAGLNCVKLVNDITAIGTAYGFYHTDLPPADQQPKIVAFVSVGYSTTQVGICSFNTGKMKVLATTCDAFLGGRDFDERLFNKFASEFQQQYKLKGSLSSKATIRLLQECEKLKKSMSANSSELPINVESLAEDRDLANKMKRTDFEELCSDLLQRFQMLITKCLDVAKLKTEDVHSVELIGGSSRIPMIKNVVASVFKQEGKTSLNADEAVARGCAFQAAICSPAFKVKDFTVIEQCLYPIIIQFDQEEGSEQCMQTEEIDGTLTTQGKNMCIEVFPFLHPIPSSRQIVLLRHGAFTLEARYANKDSLPNQNIVIGTFRIGDTSQVFTEPRKIKLKMRMNTHGIFNISQAQLIEEYEKEVEVSVSEDNPVVDGPPNSKEEVTTASNGDTESQNPPVDSNQTNMQDSTSPKKKTVMKKKKFTKYHDLSIEVSNMQFTTKQLNEFCEIGANLIQQDKLERERVNSKNAVEEYVYEMRSKLQGPLNPFASPAESESLLQLLDMTEEWLYGDGESLKRHVYVEKLAELRSKGDPIVHRANEHLNRPLAVDNFNRSLVRIRKVLDSIAAGEPTYDHLTQAQVNQLEDMIVQYETWLNQQMMQQNPRPQTSDPVVKVTDIVSQQQAMESVCHPIINTPKPPTASHTNNTPDLNSQNSGQSNDVNNPNTNSNPGTNHSKKGADDEQNMDLD</sequence>
<dbReference type="InterPro" id="IPR029048">
    <property type="entry name" value="HSP70_C_sf"/>
</dbReference>
<proteinExistence type="inferred from homology"/>
<feature type="region of interest" description="Disordered" evidence="4">
    <location>
        <begin position="526"/>
        <end position="579"/>
    </location>
</feature>
<dbReference type="GO" id="GO:0005634">
    <property type="term" value="C:nucleus"/>
    <property type="evidence" value="ECO:0007669"/>
    <property type="project" value="TreeGrafter"/>
</dbReference>
<dbReference type="Gene3D" id="1.20.1270.10">
    <property type="match status" value="1"/>
</dbReference>
<protein>
    <submittedName>
        <fullName evidence="7">Heat shock 70 kDa protein 4</fullName>
    </submittedName>
</protein>
<gene>
    <name evidence="5" type="ORF">SCUD_LOCUS13146</name>
</gene>
<dbReference type="FunFam" id="3.90.640.10:FF:000004">
    <property type="entry name" value="Heat shock 70 kDa protein 4"/>
    <property type="match status" value="1"/>
</dbReference>
<dbReference type="Gene3D" id="3.30.30.30">
    <property type="match status" value="1"/>
</dbReference>
<dbReference type="GO" id="GO:0140662">
    <property type="term" value="F:ATP-dependent protein folding chaperone"/>
    <property type="evidence" value="ECO:0007669"/>
    <property type="project" value="InterPro"/>
</dbReference>
<dbReference type="OrthoDB" id="434160at2759"/>
<name>A0A183KDQ4_9TREM</name>
<dbReference type="PANTHER" id="PTHR45639:SF4">
    <property type="entry name" value="HSC70CB, ISOFORM G"/>
    <property type="match status" value="1"/>
</dbReference>
<feature type="compositionally biased region" description="Low complexity" evidence="4">
    <location>
        <begin position="817"/>
        <end position="832"/>
    </location>
</feature>
<dbReference type="SUPFAM" id="SSF100920">
    <property type="entry name" value="Heat shock protein 70kD (HSP70), peptide-binding domain"/>
    <property type="match status" value="1"/>
</dbReference>
<evidence type="ECO:0000313" key="7">
    <source>
        <dbReference type="WBParaSite" id="SCUD_0001314901-mRNA-1"/>
    </source>
</evidence>
<feature type="compositionally biased region" description="Polar residues" evidence="4">
    <location>
        <begin position="800"/>
        <end position="816"/>
    </location>
</feature>
<dbReference type="Proteomes" id="UP000279833">
    <property type="component" value="Unassembled WGS sequence"/>
</dbReference>
<keyword evidence="3" id="KW-0067">ATP-binding</keyword>
<dbReference type="InterPro" id="IPR013126">
    <property type="entry name" value="Hsp_70_fam"/>
</dbReference>
<dbReference type="EMBL" id="UZAK01035648">
    <property type="protein sequence ID" value="VDP51496.1"/>
    <property type="molecule type" value="Genomic_DNA"/>
</dbReference>
<dbReference type="GO" id="GO:0005524">
    <property type="term" value="F:ATP binding"/>
    <property type="evidence" value="ECO:0007669"/>
    <property type="project" value="UniProtKB-KW"/>
</dbReference>
<dbReference type="GO" id="GO:0005829">
    <property type="term" value="C:cytosol"/>
    <property type="evidence" value="ECO:0007669"/>
    <property type="project" value="TreeGrafter"/>
</dbReference>
<dbReference type="PRINTS" id="PR00301">
    <property type="entry name" value="HEATSHOCK70"/>
</dbReference>
<dbReference type="Gene3D" id="2.60.34.10">
    <property type="entry name" value="Substrate Binding Domain Of DNAk, Chain A, domain 1"/>
    <property type="match status" value="1"/>
</dbReference>
<reference evidence="5 6" key="2">
    <citation type="submission" date="2018-11" db="EMBL/GenBank/DDBJ databases">
        <authorList>
            <consortium name="Pathogen Informatics"/>
        </authorList>
    </citation>
    <scope>NUCLEOTIDE SEQUENCE [LARGE SCALE GENOMIC DNA]</scope>
    <source>
        <strain evidence="5">Dakar</strain>
        <strain evidence="6">Dakar, Senegal</strain>
    </source>
</reference>
<dbReference type="Gene3D" id="3.30.420.40">
    <property type="match status" value="2"/>
</dbReference>
<reference evidence="7" key="1">
    <citation type="submission" date="2016-06" db="UniProtKB">
        <authorList>
            <consortium name="WormBaseParasite"/>
        </authorList>
    </citation>
    <scope>IDENTIFICATION</scope>
</reference>
<dbReference type="STRING" id="6186.A0A183KDQ4"/>
<evidence type="ECO:0000256" key="2">
    <source>
        <dbReference type="ARBA" id="ARBA00022741"/>
    </source>
</evidence>
<evidence type="ECO:0000313" key="5">
    <source>
        <dbReference type="EMBL" id="VDP51496.1"/>
    </source>
</evidence>
<evidence type="ECO:0000256" key="4">
    <source>
        <dbReference type="SAM" id="MobiDB-lite"/>
    </source>
</evidence>
<accession>A0A183KDQ4</accession>
<evidence type="ECO:0000256" key="3">
    <source>
        <dbReference type="ARBA" id="ARBA00022840"/>
    </source>
</evidence>
<dbReference type="AlphaFoldDB" id="A0A183KDQ4"/>
<dbReference type="PANTHER" id="PTHR45639">
    <property type="entry name" value="HSC70CB, ISOFORM G-RELATED"/>
    <property type="match status" value="1"/>
</dbReference>
<organism evidence="7">
    <name type="scientific">Schistosoma curassoni</name>
    <dbReference type="NCBI Taxonomy" id="6186"/>
    <lineage>
        <taxon>Eukaryota</taxon>
        <taxon>Metazoa</taxon>
        <taxon>Spiralia</taxon>
        <taxon>Lophotrochozoa</taxon>
        <taxon>Platyhelminthes</taxon>
        <taxon>Trematoda</taxon>
        <taxon>Digenea</taxon>
        <taxon>Strigeidida</taxon>
        <taxon>Schistosomatoidea</taxon>
        <taxon>Schistosomatidae</taxon>
        <taxon>Schistosoma</taxon>
    </lineage>
</organism>
<dbReference type="InterPro" id="IPR029047">
    <property type="entry name" value="HSP70_peptide-bd_sf"/>
</dbReference>
<evidence type="ECO:0000256" key="1">
    <source>
        <dbReference type="ARBA" id="ARBA00007381"/>
    </source>
</evidence>
<comment type="similarity">
    <text evidence="1">Belongs to the heat shock protein 70 family.</text>
</comment>
<keyword evidence="2" id="KW-0547">Nucleotide-binding</keyword>
<feature type="compositionally biased region" description="Polar residues" evidence="4">
    <location>
        <begin position="545"/>
        <end position="570"/>
    </location>
</feature>
<dbReference type="FunFam" id="1.20.1270.10:FF:000002">
    <property type="entry name" value="Heat shock 70 kDa protein 4"/>
    <property type="match status" value="1"/>
</dbReference>
<dbReference type="Pfam" id="PF00012">
    <property type="entry name" value="HSP70"/>
    <property type="match status" value="1"/>
</dbReference>
<keyword evidence="6" id="KW-1185">Reference proteome</keyword>